<reference evidence="1 2" key="1">
    <citation type="submission" date="2010-02" db="EMBL/GenBank/DDBJ databases">
        <authorList>
            <person name="Weinstock G."/>
            <person name="Sodergren E."/>
            <person name="Clifton S."/>
            <person name="Fulton L."/>
            <person name="Fulton B."/>
            <person name="Courtney L."/>
            <person name="Fronick C."/>
            <person name="Harrison M."/>
            <person name="Strong C."/>
            <person name="Farmer C."/>
            <person name="Delahaunty K."/>
            <person name="Markovic C."/>
            <person name="Hall O."/>
            <person name="Minx P."/>
            <person name="Tomlinson C."/>
            <person name="Mitreva M."/>
            <person name="Nelson J."/>
            <person name="Hou S."/>
            <person name="Wollam A."/>
            <person name="Pepin K.H."/>
            <person name="Johnson M."/>
            <person name="Bhonagiri V."/>
            <person name="Zhang X."/>
            <person name="Suruliraj S."/>
            <person name="Warren W."/>
            <person name="Chinwalla A."/>
            <person name="Mardis E.R."/>
            <person name="Wilson R.K."/>
        </authorList>
    </citation>
    <scope>NUCLEOTIDE SEQUENCE [LARGE SCALE GENOMIC DNA]</scope>
    <source>
        <strain evidence="1 2">ATCC 23685</strain>
    </source>
</reference>
<sequence length="176" mass="20135">MRMLFTVFPQRNAGVVLLKTGSLTRRFSDGQRVMLSDVPVAFHSFPAGELVSDQLLAADQIWRPFFAHERVRHAASLYMQFSDYLESFHYCQWKDVRDGYHSTELTNAMNEHGGAKLCWACDNAMRGTNGKVFTELCERNRAEWVIEAARRGLKLPEGHQLTEPELCWWALIVGVA</sequence>
<gene>
    <name evidence="1" type="ORF">EDWATA_04035</name>
</gene>
<protein>
    <submittedName>
        <fullName evidence="1">Uncharacterized protein</fullName>
    </submittedName>
</protein>
<dbReference type="HOGENOM" id="CLU_068644_1_1_6"/>
<feature type="non-terminal residue" evidence="1">
    <location>
        <position position="176"/>
    </location>
</feature>
<accession>D4FB64</accession>
<comment type="caution">
    <text evidence="1">The sequence shown here is derived from an EMBL/GenBank/DDBJ whole genome shotgun (WGS) entry which is preliminary data.</text>
</comment>
<dbReference type="AlphaFoldDB" id="D4FB64"/>
<evidence type="ECO:0000313" key="2">
    <source>
        <dbReference type="Proteomes" id="UP000003692"/>
    </source>
</evidence>
<proteinExistence type="predicted"/>
<name>D4FB64_EDWTA</name>
<dbReference type="Proteomes" id="UP000003692">
    <property type="component" value="Unassembled WGS sequence"/>
</dbReference>
<organism evidence="1 2">
    <name type="scientific">Edwardsiella tarda ATCC 23685</name>
    <dbReference type="NCBI Taxonomy" id="500638"/>
    <lineage>
        <taxon>Bacteria</taxon>
        <taxon>Pseudomonadati</taxon>
        <taxon>Pseudomonadota</taxon>
        <taxon>Gammaproteobacteria</taxon>
        <taxon>Enterobacterales</taxon>
        <taxon>Hafniaceae</taxon>
        <taxon>Edwardsiella</taxon>
    </lineage>
</organism>
<dbReference type="EMBL" id="ADGK01000340">
    <property type="protein sequence ID" value="EFE20993.1"/>
    <property type="molecule type" value="Genomic_DNA"/>
</dbReference>
<evidence type="ECO:0000313" key="1">
    <source>
        <dbReference type="EMBL" id="EFE20993.1"/>
    </source>
</evidence>